<feature type="compositionally biased region" description="Pro residues" evidence="1">
    <location>
        <begin position="39"/>
        <end position="50"/>
    </location>
</feature>
<organism evidence="2 3">
    <name type="scientific">Corynespora cassiicola Philippines</name>
    <dbReference type="NCBI Taxonomy" id="1448308"/>
    <lineage>
        <taxon>Eukaryota</taxon>
        <taxon>Fungi</taxon>
        <taxon>Dikarya</taxon>
        <taxon>Ascomycota</taxon>
        <taxon>Pezizomycotina</taxon>
        <taxon>Dothideomycetes</taxon>
        <taxon>Pleosporomycetidae</taxon>
        <taxon>Pleosporales</taxon>
        <taxon>Corynesporascaceae</taxon>
        <taxon>Corynespora</taxon>
    </lineage>
</organism>
<keyword evidence="3" id="KW-1185">Reference proteome</keyword>
<accession>A0A2T2P959</accession>
<dbReference type="EMBL" id="KZ678128">
    <property type="protein sequence ID" value="PSN74194.1"/>
    <property type="molecule type" value="Genomic_DNA"/>
</dbReference>
<name>A0A2T2P959_CORCC</name>
<dbReference type="Proteomes" id="UP000240883">
    <property type="component" value="Unassembled WGS sequence"/>
</dbReference>
<protein>
    <submittedName>
        <fullName evidence="2">Uncharacterized protein</fullName>
    </submittedName>
</protein>
<reference evidence="2 3" key="1">
    <citation type="journal article" date="2018" name="Front. Microbiol.">
        <title>Genome-Wide Analysis of Corynespora cassiicola Leaf Fall Disease Putative Effectors.</title>
        <authorList>
            <person name="Lopez D."/>
            <person name="Ribeiro S."/>
            <person name="Label P."/>
            <person name="Fumanal B."/>
            <person name="Venisse J.S."/>
            <person name="Kohler A."/>
            <person name="de Oliveira R.R."/>
            <person name="Labutti K."/>
            <person name="Lipzen A."/>
            <person name="Lail K."/>
            <person name="Bauer D."/>
            <person name="Ohm R.A."/>
            <person name="Barry K.W."/>
            <person name="Spatafora J."/>
            <person name="Grigoriev I.V."/>
            <person name="Martin F.M."/>
            <person name="Pujade-Renaud V."/>
        </authorList>
    </citation>
    <scope>NUCLEOTIDE SEQUENCE [LARGE SCALE GENOMIC DNA]</scope>
    <source>
        <strain evidence="2 3">Philippines</strain>
    </source>
</reference>
<dbReference type="AlphaFoldDB" id="A0A2T2P959"/>
<gene>
    <name evidence="2" type="ORF">BS50DRAFT_10024</name>
</gene>
<sequence>MTFEKYHVGLRRLDAAPLPPSLHRTVVDTAIPRHRHAPPLAPPSSAPAPAPLDLRTSGPSVRRRPWPAGEQRPCTTGARLPRRGAWWCIIFCHLQVPSIHRPASRERLLLQPIRVSFVPLPAAPFTSIPGRPCLRQWPPRSSFRAYPDDW</sequence>
<evidence type="ECO:0000313" key="3">
    <source>
        <dbReference type="Proteomes" id="UP000240883"/>
    </source>
</evidence>
<proteinExistence type="predicted"/>
<evidence type="ECO:0000313" key="2">
    <source>
        <dbReference type="EMBL" id="PSN74194.1"/>
    </source>
</evidence>
<evidence type="ECO:0000256" key="1">
    <source>
        <dbReference type="SAM" id="MobiDB-lite"/>
    </source>
</evidence>
<feature type="region of interest" description="Disordered" evidence="1">
    <location>
        <begin position="34"/>
        <end position="75"/>
    </location>
</feature>